<reference evidence="1" key="1">
    <citation type="submission" date="2013-04" db="EMBL/GenBank/DDBJ databases">
        <authorList>
            <person name="Qu J."/>
            <person name="Murali S.C."/>
            <person name="Bandaranaike D."/>
            <person name="Bellair M."/>
            <person name="Blankenburg K."/>
            <person name="Chao H."/>
            <person name="Dinh H."/>
            <person name="Doddapaneni H."/>
            <person name="Downs B."/>
            <person name="Dugan-Rocha S."/>
            <person name="Elkadiri S."/>
            <person name="Gnanaolivu R.D."/>
            <person name="Hernandez B."/>
            <person name="Javaid M."/>
            <person name="Jayaseelan J.C."/>
            <person name="Lee S."/>
            <person name="Li M."/>
            <person name="Ming W."/>
            <person name="Munidasa M."/>
            <person name="Muniz J."/>
            <person name="Nguyen L."/>
            <person name="Ongeri F."/>
            <person name="Osuji N."/>
            <person name="Pu L.-L."/>
            <person name="Puazo M."/>
            <person name="Qu C."/>
            <person name="Quiroz J."/>
            <person name="Raj R."/>
            <person name="Weissenberger G."/>
            <person name="Xin Y."/>
            <person name="Zou X."/>
            <person name="Han Y."/>
            <person name="Richards S."/>
            <person name="Worley K."/>
            <person name="Muzny D."/>
            <person name="Gibbs R."/>
        </authorList>
    </citation>
    <scope>NUCLEOTIDE SEQUENCE</scope>
    <source>
        <strain evidence="1">Sampled in the wild</strain>
    </source>
</reference>
<evidence type="ECO:0000313" key="2">
    <source>
        <dbReference type="Proteomes" id="UP000792457"/>
    </source>
</evidence>
<dbReference type="OrthoDB" id="193931at2759"/>
<comment type="caution">
    <text evidence="1">The sequence shown here is derived from an EMBL/GenBank/DDBJ whole genome shotgun (WGS) entry which is preliminary data.</text>
</comment>
<sequence>MSEQGTSNVLTLATVTEEKKGLGVHGGWSKGSSPLERLQWSLQHDERWRSEVALGRRVGLYRIKGEIGVGNFSQVKMGIHQLTGVL</sequence>
<dbReference type="EMBL" id="KZ308152">
    <property type="protein sequence ID" value="KAG8223089.1"/>
    <property type="molecule type" value="Genomic_DNA"/>
</dbReference>
<organism evidence="1 2">
    <name type="scientific">Ladona fulva</name>
    <name type="common">Scarce chaser dragonfly</name>
    <name type="synonym">Libellula fulva</name>
    <dbReference type="NCBI Taxonomy" id="123851"/>
    <lineage>
        <taxon>Eukaryota</taxon>
        <taxon>Metazoa</taxon>
        <taxon>Ecdysozoa</taxon>
        <taxon>Arthropoda</taxon>
        <taxon>Hexapoda</taxon>
        <taxon>Insecta</taxon>
        <taxon>Pterygota</taxon>
        <taxon>Palaeoptera</taxon>
        <taxon>Odonata</taxon>
        <taxon>Epiprocta</taxon>
        <taxon>Anisoptera</taxon>
        <taxon>Libelluloidea</taxon>
        <taxon>Libellulidae</taxon>
        <taxon>Ladona</taxon>
    </lineage>
</organism>
<gene>
    <name evidence="1" type="ORF">J437_LFUL002037</name>
</gene>
<protein>
    <submittedName>
        <fullName evidence="1">Uncharacterized protein</fullName>
    </submittedName>
</protein>
<evidence type="ECO:0000313" key="1">
    <source>
        <dbReference type="EMBL" id="KAG8223089.1"/>
    </source>
</evidence>
<name>A0A8K0JVG9_LADFU</name>
<dbReference type="Proteomes" id="UP000792457">
    <property type="component" value="Unassembled WGS sequence"/>
</dbReference>
<accession>A0A8K0JVG9</accession>
<reference evidence="1" key="2">
    <citation type="submission" date="2017-10" db="EMBL/GenBank/DDBJ databases">
        <title>Ladona fulva Genome sequencing and assembly.</title>
        <authorList>
            <person name="Murali S."/>
            <person name="Richards S."/>
            <person name="Bandaranaike D."/>
            <person name="Bellair M."/>
            <person name="Blankenburg K."/>
            <person name="Chao H."/>
            <person name="Dinh H."/>
            <person name="Doddapaneni H."/>
            <person name="Dugan-Rocha S."/>
            <person name="Elkadiri S."/>
            <person name="Gnanaolivu R."/>
            <person name="Hernandez B."/>
            <person name="Skinner E."/>
            <person name="Javaid M."/>
            <person name="Lee S."/>
            <person name="Li M."/>
            <person name="Ming W."/>
            <person name="Munidasa M."/>
            <person name="Muniz J."/>
            <person name="Nguyen L."/>
            <person name="Hughes D."/>
            <person name="Osuji N."/>
            <person name="Pu L.-L."/>
            <person name="Puazo M."/>
            <person name="Qu C."/>
            <person name="Quiroz J."/>
            <person name="Raj R."/>
            <person name="Weissenberger G."/>
            <person name="Xin Y."/>
            <person name="Zou X."/>
            <person name="Han Y."/>
            <person name="Worley K."/>
            <person name="Muzny D."/>
            <person name="Gibbs R."/>
        </authorList>
    </citation>
    <scope>NUCLEOTIDE SEQUENCE</scope>
    <source>
        <strain evidence="1">Sampled in the wild</strain>
    </source>
</reference>
<keyword evidence="2" id="KW-1185">Reference proteome</keyword>
<dbReference type="AlphaFoldDB" id="A0A8K0JVG9"/>
<proteinExistence type="predicted"/>